<dbReference type="OrthoDB" id="122519at2"/>
<evidence type="ECO:0000256" key="1">
    <source>
        <dbReference type="SAM" id="Phobius"/>
    </source>
</evidence>
<name>A0A4R1B9M5_9ACTN</name>
<keyword evidence="1" id="KW-0472">Membrane</keyword>
<keyword evidence="3" id="KW-1185">Reference proteome</keyword>
<evidence type="ECO:0000313" key="3">
    <source>
        <dbReference type="Proteomes" id="UP000295244"/>
    </source>
</evidence>
<proteinExistence type="predicted"/>
<dbReference type="AlphaFoldDB" id="A0A4R1B9M5"/>
<dbReference type="Proteomes" id="UP000295244">
    <property type="component" value="Unassembled WGS sequence"/>
</dbReference>
<accession>A0A4R1B9M5</accession>
<keyword evidence="1" id="KW-0812">Transmembrane</keyword>
<evidence type="ECO:0008006" key="4">
    <source>
        <dbReference type="Google" id="ProtNLM"/>
    </source>
</evidence>
<protein>
    <recommendedName>
        <fullName evidence="4">CbtB-domain containing protein</fullName>
    </recommendedName>
</protein>
<organism evidence="2 3">
    <name type="scientific">Rubrobacter taiwanensis</name>
    <dbReference type="NCBI Taxonomy" id="185139"/>
    <lineage>
        <taxon>Bacteria</taxon>
        <taxon>Bacillati</taxon>
        <taxon>Actinomycetota</taxon>
        <taxon>Rubrobacteria</taxon>
        <taxon>Rubrobacterales</taxon>
        <taxon>Rubrobacteraceae</taxon>
        <taxon>Rubrobacter</taxon>
    </lineage>
</organism>
<sequence length="64" mass="6869">MQRTLGDAPAAIWPALAGLLLLAFAVLYDNGLLLVPLLGEAAHAQNYLHALFHDGRHMLGVPCH</sequence>
<dbReference type="EMBL" id="SKBU01000038">
    <property type="protein sequence ID" value="TCJ13621.1"/>
    <property type="molecule type" value="Genomic_DNA"/>
</dbReference>
<feature type="transmembrane region" description="Helical" evidence="1">
    <location>
        <begin position="12"/>
        <end position="28"/>
    </location>
</feature>
<gene>
    <name evidence="2" type="ORF">E0L93_14465</name>
</gene>
<dbReference type="RefSeq" id="WP_132692789.1">
    <property type="nucleotide sequence ID" value="NZ_SKBU01000038.1"/>
</dbReference>
<comment type="caution">
    <text evidence="2">The sequence shown here is derived from an EMBL/GenBank/DDBJ whole genome shotgun (WGS) entry which is preliminary data.</text>
</comment>
<keyword evidence="1" id="KW-1133">Transmembrane helix</keyword>
<reference evidence="2 3" key="1">
    <citation type="submission" date="2019-03" db="EMBL/GenBank/DDBJ databases">
        <title>Whole genome sequence of a novel Rubrobacter taiwanensis strain, isolated from Yellowstone National Park.</title>
        <authorList>
            <person name="Freed S."/>
            <person name="Ramaley R.F."/>
            <person name="Kyndt J.A."/>
        </authorList>
    </citation>
    <scope>NUCLEOTIDE SEQUENCE [LARGE SCALE GENOMIC DNA]</scope>
    <source>
        <strain evidence="2 3">Yellowstone</strain>
    </source>
</reference>
<evidence type="ECO:0000313" key="2">
    <source>
        <dbReference type="EMBL" id="TCJ13621.1"/>
    </source>
</evidence>